<evidence type="ECO:0000313" key="14">
    <source>
        <dbReference type="Proteomes" id="UP001176961"/>
    </source>
</evidence>
<dbReference type="AlphaFoldDB" id="A0AA36H1G9"/>
<keyword evidence="9" id="KW-0966">Cell projection</keyword>
<dbReference type="InterPro" id="IPR029409">
    <property type="entry name" value="TMEM237"/>
</dbReference>
<dbReference type="GO" id="GO:0016020">
    <property type="term" value="C:membrane"/>
    <property type="evidence" value="ECO:0007669"/>
    <property type="project" value="UniProtKB-SubCell"/>
</dbReference>
<evidence type="ECO:0000256" key="8">
    <source>
        <dbReference type="ARBA" id="ARBA00023136"/>
    </source>
</evidence>
<evidence type="ECO:0000256" key="4">
    <source>
        <dbReference type="ARBA" id="ARBA00022692"/>
    </source>
</evidence>
<dbReference type="GO" id="GO:0035869">
    <property type="term" value="C:ciliary transition zone"/>
    <property type="evidence" value="ECO:0007669"/>
    <property type="project" value="TreeGrafter"/>
</dbReference>
<sequence>MACLGIGFTTYVDEPRGVVVSYVNEKDVPLHLVDSISENAKKYNDKLTITARRVSEFLNFCLSRYQVEKIRTGAELQQDDADPGPAIEPFLTKAVDIKPSSLLSGVSSGPEIIVVGPDHTALITENEYEKLEETDPKLLKKNFTIRGDRLLSLFRFCPQCGCAKSAAPYRLAMAQPKQQGDEQPQSGSERERTNRQESDETSYSGASTSRLVSTPVDKGTSETSNEGSEKAVKVVQAQEQAAPSAPPSESHEDVGEGVLQRVFHGLVRRREGELVRRIVPEQAAPAIVVPKSEPMVYVEKKGKFRAMKKKLFDRQQEIGMQNVRDNVFSSVIGFISSKHPDVAVAYSFQNNFHNVSMIMQGFLSGLTVAEAVFAFNFADEELILHGYRWMSLPVHVVFLICFTIGCVAAIDRTGFYDWSLAGIKKTISHSGSIGILLWSIGLMASAASIRFDEAIAPIVENPNLTPELLVYWRICSAIRAVCASAAWLLLALRPDCNVLGETIKQTAISEMLQRNNDLLEEVPNEFKGQLARVLDVQH</sequence>
<evidence type="ECO:0000256" key="5">
    <source>
        <dbReference type="ARBA" id="ARBA00022794"/>
    </source>
</evidence>
<keyword evidence="8 12" id="KW-0472">Membrane</keyword>
<keyword evidence="14" id="KW-1185">Reference proteome</keyword>
<dbReference type="GO" id="GO:0060271">
    <property type="term" value="P:cilium assembly"/>
    <property type="evidence" value="ECO:0007669"/>
    <property type="project" value="TreeGrafter"/>
</dbReference>
<name>A0AA36H1G9_CYLNA</name>
<reference evidence="13" key="1">
    <citation type="submission" date="2023-07" db="EMBL/GenBank/DDBJ databases">
        <authorList>
            <consortium name="CYATHOMIX"/>
        </authorList>
    </citation>
    <scope>NUCLEOTIDE SEQUENCE</scope>
    <source>
        <strain evidence="13">N/A</strain>
    </source>
</reference>
<comment type="similarity">
    <text evidence="3">Belongs to the TMEM237 family.</text>
</comment>
<evidence type="ECO:0000256" key="7">
    <source>
        <dbReference type="ARBA" id="ARBA00023069"/>
    </source>
</evidence>
<keyword evidence="4 12" id="KW-0812">Transmembrane</keyword>
<evidence type="ECO:0000256" key="11">
    <source>
        <dbReference type="SAM" id="MobiDB-lite"/>
    </source>
</evidence>
<comment type="function">
    <text evidence="10">Component of the transition zone in primary cilia. Required for ciliogenesis.</text>
</comment>
<evidence type="ECO:0000256" key="9">
    <source>
        <dbReference type="ARBA" id="ARBA00023273"/>
    </source>
</evidence>
<dbReference type="EMBL" id="CATQJL010000305">
    <property type="protein sequence ID" value="CAJ0601898.1"/>
    <property type="molecule type" value="Genomic_DNA"/>
</dbReference>
<evidence type="ECO:0000313" key="13">
    <source>
        <dbReference type="EMBL" id="CAJ0601898.1"/>
    </source>
</evidence>
<feature type="compositionally biased region" description="Low complexity" evidence="11">
    <location>
        <begin position="233"/>
        <end position="243"/>
    </location>
</feature>
<keyword evidence="5" id="KW-0970">Cilium biogenesis/degradation</keyword>
<evidence type="ECO:0000256" key="1">
    <source>
        <dbReference type="ARBA" id="ARBA00004138"/>
    </source>
</evidence>
<feature type="transmembrane region" description="Helical" evidence="12">
    <location>
        <begin position="357"/>
        <end position="378"/>
    </location>
</feature>
<evidence type="ECO:0000256" key="2">
    <source>
        <dbReference type="ARBA" id="ARBA00004141"/>
    </source>
</evidence>
<gene>
    <name evidence="13" type="ORF">CYNAS_LOCUS13881</name>
</gene>
<protein>
    <submittedName>
        <fullName evidence="13">Uncharacterized protein</fullName>
    </submittedName>
</protein>
<comment type="caution">
    <text evidence="13">The sequence shown here is derived from an EMBL/GenBank/DDBJ whole genome shotgun (WGS) entry which is preliminary data.</text>
</comment>
<dbReference type="Proteomes" id="UP001176961">
    <property type="component" value="Unassembled WGS sequence"/>
</dbReference>
<keyword evidence="6 12" id="KW-1133">Transmembrane helix</keyword>
<dbReference type="PANTHER" id="PTHR28388:SF1">
    <property type="entry name" value="TRANSMEMBRANE PROTEIN 237"/>
    <property type="match status" value="1"/>
</dbReference>
<accession>A0AA36H1G9</accession>
<evidence type="ECO:0000256" key="10">
    <source>
        <dbReference type="ARBA" id="ARBA00025631"/>
    </source>
</evidence>
<evidence type="ECO:0000256" key="3">
    <source>
        <dbReference type="ARBA" id="ARBA00008783"/>
    </source>
</evidence>
<evidence type="ECO:0000256" key="12">
    <source>
        <dbReference type="SAM" id="Phobius"/>
    </source>
</evidence>
<comment type="subcellular location">
    <subcellularLocation>
        <location evidence="1">Cell projection</location>
        <location evidence="1">Cilium</location>
    </subcellularLocation>
    <subcellularLocation>
        <location evidence="2">Membrane</location>
        <topology evidence="2">Multi-pass membrane protein</topology>
    </subcellularLocation>
</comment>
<feature type="compositionally biased region" description="Polar residues" evidence="11">
    <location>
        <begin position="176"/>
        <end position="187"/>
    </location>
</feature>
<feature type="transmembrane region" description="Helical" evidence="12">
    <location>
        <begin position="431"/>
        <end position="451"/>
    </location>
</feature>
<feature type="transmembrane region" description="Helical" evidence="12">
    <location>
        <begin position="471"/>
        <end position="492"/>
    </location>
</feature>
<dbReference type="Pfam" id="PF15383">
    <property type="entry name" value="TMEM237"/>
    <property type="match status" value="1"/>
</dbReference>
<feature type="compositionally biased region" description="Polar residues" evidence="11">
    <location>
        <begin position="201"/>
        <end position="212"/>
    </location>
</feature>
<keyword evidence="7" id="KW-0969">Cilium</keyword>
<feature type="transmembrane region" description="Helical" evidence="12">
    <location>
        <begin position="390"/>
        <end position="410"/>
    </location>
</feature>
<feature type="region of interest" description="Disordered" evidence="11">
    <location>
        <begin position="174"/>
        <end position="255"/>
    </location>
</feature>
<evidence type="ECO:0000256" key="6">
    <source>
        <dbReference type="ARBA" id="ARBA00022989"/>
    </source>
</evidence>
<dbReference type="PANTHER" id="PTHR28388">
    <property type="entry name" value="TRANSMEMBRANE PROTEIN 237"/>
    <property type="match status" value="1"/>
</dbReference>
<proteinExistence type="inferred from homology"/>
<organism evidence="13 14">
    <name type="scientific">Cylicocyclus nassatus</name>
    <name type="common">Nematode worm</name>
    <dbReference type="NCBI Taxonomy" id="53992"/>
    <lineage>
        <taxon>Eukaryota</taxon>
        <taxon>Metazoa</taxon>
        <taxon>Ecdysozoa</taxon>
        <taxon>Nematoda</taxon>
        <taxon>Chromadorea</taxon>
        <taxon>Rhabditida</taxon>
        <taxon>Rhabditina</taxon>
        <taxon>Rhabditomorpha</taxon>
        <taxon>Strongyloidea</taxon>
        <taxon>Strongylidae</taxon>
        <taxon>Cylicocyclus</taxon>
    </lineage>
</organism>
<feature type="compositionally biased region" description="Basic and acidic residues" evidence="11">
    <location>
        <begin position="188"/>
        <end position="198"/>
    </location>
</feature>